<dbReference type="STRING" id="857340.A0A086T6Y8"/>
<keyword evidence="1" id="KW-0732">Signal</keyword>
<name>A0A086T6Y8_HAPC1</name>
<sequence>MRLSTSTISLALATTATAQYCEPELNDLCFEEHTTQSGVTFRIAIPAGAEEGFPAALQIVAPSEVGWVGFSWGGAMTNCPLSVAWKNGEDVTLSPRLATQYALPNVTTDSTLTALPGSGANGTHWTASFLCEGCTQWDYGLERALDPNGESVPFAWASGAEAPADTADPASSFQIHAETGGLSWSLLAAQEEGFDEAVGAQ</sequence>
<gene>
    <name evidence="3" type="ORF">ACRE_040730</name>
</gene>
<feature type="signal peptide" evidence="1">
    <location>
        <begin position="1"/>
        <end position="18"/>
    </location>
</feature>
<dbReference type="OrthoDB" id="5133773at2759"/>
<dbReference type="EMBL" id="JPKY01000037">
    <property type="protein sequence ID" value="KFH45120.1"/>
    <property type="molecule type" value="Genomic_DNA"/>
</dbReference>
<dbReference type="SMART" id="SM00664">
    <property type="entry name" value="DoH"/>
    <property type="match status" value="1"/>
</dbReference>
<dbReference type="Gene3D" id="2.60.40.1210">
    <property type="entry name" value="Cellobiose dehydrogenase, cytochrome domain"/>
    <property type="match status" value="1"/>
</dbReference>
<accession>A0A086T6Y8</accession>
<dbReference type="Pfam" id="PF16010">
    <property type="entry name" value="CDH-cyt"/>
    <property type="match status" value="1"/>
</dbReference>
<feature type="domain" description="DOMON" evidence="2">
    <location>
        <begin position="67"/>
        <end position="159"/>
    </location>
</feature>
<dbReference type="InterPro" id="IPR005018">
    <property type="entry name" value="DOMON_domain"/>
</dbReference>
<evidence type="ECO:0000313" key="3">
    <source>
        <dbReference type="EMBL" id="KFH45120.1"/>
    </source>
</evidence>
<dbReference type="InterPro" id="IPR015920">
    <property type="entry name" value="Cellobiose_DH-like_cyt"/>
</dbReference>
<evidence type="ECO:0000259" key="2">
    <source>
        <dbReference type="SMART" id="SM00664"/>
    </source>
</evidence>
<dbReference type="PANTHER" id="PTHR47797">
    <property type="entry name" value="DEHYDROGENASE, PUTATIVE (AFU_ORTHOLOGUE AFUA_8G05805)-RELATED"/>
    <property type="match status" value="1"/>
</dbReference>
<comment type="caution">
    <text evidence="3">The sequence shown here is derived from an EMBL/GenBank/DDBJ whole genome shotgun (WGS) entry which is preliminary data.</text>
</comment>
<keyword evidence="4" id="KW-1185">Reference proteome</keyword>
<dbReference type="Proteomes" id="UP000029964">
    <property type="component" value="Unassembled WGS sequence"/>
</dbReference>
<feature type="chain" id="PRO_5001815430" evidence="1">
    <location>
        <begin position="19"/>
        <end position="201"/>
    </location>
</feature>
<evidence type="ECO:0000256" key="1">
    <source>
        <dbReference type="SAM" id="SignalP"/>
    </source>
</evidence>
<dbReference type="SUPFAM" id="SSF49344">
    <property type="entry name" value="CBD9-like"/>
    <property type="match status" value="1"/>
</dbReference>
<dbReference type="HOGENOM" id="CLU_081649_1_0_1"/>
<evidence type="ECO:0000313" key="4">
    <source>
        <dbReference type="Proteomes" id="UP000029964"/>
    </source>
</evidence>
<reference evidence="4" key="1">
    <citation type="journal article" date="2014" name="Genome Announc.">
        <title>Genome sequence and annotation of Acremonium chrysogenum, producer of the beta-lactam antibiotic cephalosporin C.</title>
        <authorList>
            <person name="Terfehr D."/>
            <person name="Dahlmann T.A."/>
            <person name="Specht T."/>
            <person name="Zadra I."/>
            <person name="Kuernsteiner H."/>
            <person name="Kueck U."/>
        </authorList>
    </citation>
    <scope>NUCLEOTIDE SEQUENCE [LARGE SCALE GENOMIC DNA]</scope>
    <source>
        <strain evidence="4">ATCC 11550 / CBS 779.69 / DSM 880 / IAM 14645 / JCM 23072 / IMI 49137</strain>
    </source>
</reference>
<proteinExistence type="predicted"/>
<dbReference type="PANTHER" id="PTHR47797:SF5">
    <property type="entry name" value="CELLOBIOSE DEHYDROGENASE CYTOCHROME DOMAIN-CONTAINING PROTEIN"/>
    <property type="match status" value="1"/>
</dbReference>
<protein>
    <submittedName>
        <fullName evidence="3">Cellobiose dehydrogenase-like protein</fullName>
    </submittedName>
</protein>
<dbReference type="AlphaFoldDB" id="A0A086T6Y8"/>
<organism evidence="3 4">
    <name type="scientific">Hapsidospora chrysogenum (strain ATCC 11550 / CBS 779.69 / DSM 880 / IAM 14645 / JCM 23072 / IMI 49137)</name>
    <name type="common">Acremonium chrysogenum</name>
    <dbReference type="NCBI Taxonomy" id="857340"/>
    <lineage>
        <taxon>Eukaryota</taxon>
        <taxon>Fungi</taxon>
        <taxon>Dikarya</taxon>
        <taxon>Ascomycota</taxon>
        <taxon>Pezizomycotina</taxon>
        <taxon>Sordariomycetes</taxon>
        <taxon>Hypocreomycetidae</taxon>
        <taxon>Hypocreales</taxon>
        <taxon>Bionectriaceae</taxon>
        <taxon>Hapsidospora</taxon>
    </lineage>
</organism>
<dbReference type="CDD" id="cd09630">
    <property type="entry name" value="CDH_like_cytochrome"/>
    <property type="match status" value="1"/>
</dbReference>